<dbReference type="GO" id="GO:0015628">
    <property type="term" value="P:protein secretion by the type II secretion system"/>
    <property type="evidence" value="ECO:0007669"/>
    <property type="project" value="InterPro"/>
</dbReference>
<gene>
    <name evidence="13" type="ORF">HQN60_10445</name>
</gene>
<evidence type="ECO:0000256" key="4">
    <source>
        <dbReference type="ARBA" id="ARBA00022481"/>
    </source>
</evidence>
<accession>A0A6M8SQY9</accession>
<keyword evidence="3" id="KW-1003">Cell membrane</keyword>
<protein>
    <recommendedName>
        <fullName evidence="2">Type II secretion system protein H</fullName>
    </recommendedName>
    <alternativeName>
        <fullName evidence="10">General secretion pathway protein H</fullName>
    </alternativeName>
</protein>
<dbReference type="GO" id="GO:0005886">
    <property type="term" value="C:plasma membrane"/>
    <property type="evidence" value="ECO:0007669"/>
    <property type="project" value="UniProtKB-SubCell"/>
</dbReference>
<organism evidence="13 14">
    <name type="scientific">Deefgea piscis</name>
    <dbReference type="NCBI Taxonomy" id="2739061"/>
    <lineage>
        <taxon>Bacteria</taxon>
        <taxon>Pseudomonadati</taxon>
        <taxon>Pseudomonadota</taxon>
        <taxon>Betaproteobacteria</taxon>
        <taxon>Neisseriales</taxon>
        <taxon>Chitinibacteraceae</taxon>
        <taxon>Deefgea</taxon>
    </lineage>
</organism>
<dbReference type="InterPro" id="IPR045584">
    <property type="entry name" value="Pilin-like"/>
</dbReference>
<keyword evidence="6 11" id="KW-0812">Transmembrane</keyword>
<dbReference type="Pfam" id="PF07963">
    <property type="entry name" value="N_methyl"/>
    <property type="match status" value="1"/>
</dbReference>
<keyword evidence="7 11" id="KW-1133">Transmembrane helix</keyword>
<dbReference type="NCBIfam" id="TIGR02532">
    <property type="entry name" value="IV_pilin_GFxxxE"/>
    <property type="match status" value="1"/>
</dbReference>
<evidence type="ECO:0000256" key="2">
    <source>
        <dbReference type="ARBA" id="ARBA00021549"/>
    </source>
</evidence>
<dbReference type="GO" id="GO:0015627">
    <property type="term" value="C:type II protein secretion system complex"/>
    <property type="evidence" value="ECO:0007669"/>
    <property type="project" value="InterPro"/>
</dbReference>
<keyword evidence="14" id="KW-1185">Reference proteome</keyword>
<dbReference type="SUPFAM" id="SSF54523">
    <property type="entry name" value="Pili subunits"/>
    <property type="match status" value="1"/>
</dbReference>
<comment type="similarity">
    <text evidence="9">Belongs to the GSP H family.</text>
</comment>
<feature type="domain" description="General secretion pathway GspH" evidence="12">
    <location>
        <begin position="59"/>
        <end position="146"/>
    </location>
</feature>
<evidence type="ECO:0000256" key="3">
    <source>
        <dbReference type="ARBA" id="ARBA00022475"/>
    </source>
</evidence>
<comment type="subcellular location">
    <subcellularLocation>
        <location evidence="1">Cell inner membrane</location>
        <topology evidence="1">Single-pass membrane protein</topology>
    </subcellularLocation>
</comment>
<evidence type="ECO:0000256" key="11">
    <source>
        <dbReference type="SAM" id="Phobius"/>
    </source>
</evidence>
<evidence type="ECO:0000256" key="10">
    <source>
        <dbReference type="ARBA" id="ARBA00030775"/>
    </source>
</evidence>
<feature type="transmembrane region" description="Helical" evidence="11">
    <location>
        <begin position="20"/>
        <end position="45"/>
    </location>
</feature>
<evidence type="ECO:0000256" key="6">
    <source>
        <dbReference type="ARBA" id="ARBA00022692"/>
    </source>
</evidence>
<keyword evidence="4" id="KW-0488">Methylation</keyword>
<dbReference type="RefSeq" id="WP_173533584.1">
    <property type="nucleotide sequence ID" value="NZ_CP054143.1"/>
</dbReference>
<dbReference type="KEGG" id="dee:HQN60_10445"/>
<reference evidence="13 14" key="1">
    <citation type="submission" date="2020-05" db="EMBL/GenBank/DDBJ databases">
        <title>Complete genome sequence of Deefgea sp. D17.</title>
        <authorList>
            <person name="Bae J.-W."/>
            <person name="Han J.E."/>
        </authorList>
    </citation>
    <scope>NUCLEOTIDE SEQUENCE [LARGE SCALE GENOMIC DNA]</scope>
    <source>
        <strain evidence="13 14">D17</strain>
    </source>
</reference>
<evidence type="ECO:0000313" key="14">
    <source>
        <dbReference type="Proteomes" id="UP000504844"/>
    </source>
</evidence>
<dbReference type="InterPro" id="IPR012902">
    <property type="entry name" value="N_methyl_site"/>
</dbReference>
<evidence type="ECO:0000256" key="8">
    <source>
        <dbReference type="ARBA" id="ARBA00023136"/>
    </source>
</evidence>
<keyword evidence="5" id="KW-0997">Cell inner membrane</keyword>
<evidence type="ECO:0000313" key="13">
    <source>
        <dbReference type="EMBL" id="QKJ67081.1"/>
    </source>
</evidence>
<dbReference type="Pfam" id="PF12019">
    <property type="entry name" value="GspH"/>
    <property type="match status" value="1"/>
</dbReference>
<sequence>MPHQPHFNPLCHCVKTPFQLGFTLIELMVTLSILAILTAIAAPNFSQMMVANRMTTQNNELIAAINLARSEAIKLNRSVTFCKLDSASASACSSTAGNWLHWGVISNEGLIRRGVITTASEIKVISDLTANQLRLGADGLAYNNNNLAAANMSIWSCSWGRPSDNLMTLAIGAGSRLVSTKGSKVCP</sequence>
<evidence type="ECO:0000256" key="1">
    <source>
        <dbReference type="ARBA" id="ARBA00004377"/>
    </source>
</evidence>
<dbReference type="Gene3D" id="3.30.700.10">
    <property type="entry name" value="Glycoprotein, Type 4 Pilin"/>
    <property type="match status" value="1"/>
</dbReference>
<proteinExistence type="inferred from homology"/>
<evidence type="ECO:0000256" key="5">
    <source>
        <dbReference type="ARBA" id="ARBA00022519"/>
    </source>
</evidence>
<dbReference type="Proteomes" id="UP000504844">
    <property type="component" value="Chromosome"/>
</dbReference>
<evidence type="ECO:0000256" key="9">
    <source>
        <dbReference type="ARBA" id="ARBA00025772"/>
    </source>
</evidence>
<evidence type="ECO:0000256" key="7">
    <source>
        <dbReference type="ARBA" id="ARBA00022989"/>
    </source>
</evidence>
<evidence type="ECO:0000259" key="12">
    <source>
        <dbReference type="Pfam" id="PF12019"/>
    </source>
</evidence>
<dbReference type="EMBL" id="CP054143">
    <property type="protein sequence ID" value="QKJ67081.1"/>
    <property type="molecule type" value="Genomic_DNA"/>
</dbReference>
<name>A0A6M8SQY9_9NEIS</name>
<dbReference type="InterPro" id="IPR022346">
    <property type="entry name" value="T2SS_GspH"/>
</dbReference>
<dbReference type="AlphaFoldDB" id="A0A6M8SQY9"/>
<keyword evidence="8 11" id="KW-0472">Membrane</keyword>